<protein>
    <submittedName>
        <fullName evidence="2">Uncharacterized protein</fullName>
    </submittedName>
</protein>
<feature type="region of interest" description="Disordered" evidence="1">
    <location>
        <begin position="255"/>
        <end position="277"/>
    </location>
</feature>
<sequence length="320" mass="35810">MYQAPVAKDGPHESGLRANTGEITSRAPIHHFDCASTGKITCRTQGRPGYPSFMILVPTGEILQVEIEILHSPCLTRKYLYHVARAKKLLTCRDRSRCKCRASQAGIDRPPPQRPSHGKLYGHQANYINICMMSLSGAAALPRQLWSSPRRVWERRVDQSERRVKQIYKPNFFPTPYWSLSTAPRTVIGAHHFFDSRVTRRGIAASPPLPPDAAKSFGPLGYFVSQQLHRHIRIRKDDTLPQPQIASRRPRLRIRRRGPFGPGRGGPGLQVPRVPRGALDDRGHLRRRWRHDGREPLQAGAAGGYAGLVAKQTAAARASS</sequence>
<organism evidence="2 3">
    <name type="scientific">Mycena pura</name>
    <dbReference type="NCBI Taxonomy" id="153505"/>
    <lineage>
        <taxon>Eukaryota</taxon>
        <taxon>Fungi</taxon>
        <taxon>Dikarya</taxon>
        <taxon>Basidiomycota</taxon>
        <taxon>Agaricomycotina</taxon>
        <taxon>Agaricomycetes</taxon>
        <taxon>Agaricomycetidae</taxon>
        <taxon>Agaricales</taxon>
        <taxon>Marasmiineae</taxon>
        <taxon>Mycenaceae</taxon>
        <taxon>Mycena</taxon>
    </lineage>
</organism>
<dbReference type="Proteomes" id="UP001219525">
    <property type="component" value="Unassembled WGS sequence"/>
</dbReference>
<gene>
    <name evidence="2" type="ORF">GGX14DRAFT_596059</name>
</gene>
<name>A0AAD6UPW1_9AGAR</name>
<evidence type="ECO:0000313" key="2">
    <source>
        <dbReference type="EMBL" id="KAJ7192266.1"/>
    </source>
</evidence>
<comment type="caution">
    <text evidence="2">The sequence shown here is derived from an EMBL/GenBank/DDBJ whole genome shotgun (WGS) entry which is preliminary data.</text>
</comment>
<evidence type="ECO:0000313" key="3">
    <source>
        <dbReference type="Proteomes" id="UP001219525"/>
    </source>
</evidence>
<accession>A0AAD6UPW1</accession>
<evidence type="ECO:0000256" key="1">
    <source>
        <dbReference type="SAM" id="MobiDB-lite"/>
    </source>
</evidence>
<proteinExistence type="predicted"/>
<reference evidence="2" key="1">
    <citation type="submission" date="2023-03" db="EMBL/GenBank/DDBJ databases">
        <title>Massive genome expansion in bonnet fungi (Mycena s.s.) driven by repeated elements and novel gene families across ecological guilds.</title>
        <authorList>
            <consortium name="Lawrence Berkeley National Laboratory"/>
            <person name="Harder C.B."/>
            <person name="Miyauchi S."/>
            <person name="Viragh M."/>
            <person name="Kuo A."/>
            <person name="Thoen E."/>
            <person name="Andreopoulos B."/>
            <person name="Lu D."/>
            <person name="Skrede I."/>
            <person name="Drula E."/>
            <person name="Henrissat B."/>
            <person name="Morin E."/>
            <person name="Kohler A."/>
            <person name="Barry K."/>
            <person name="LaButti K."/>
            <person name="Morin E."/>
            <person name="Salamov A."/>
            <person name="Lipzen A."/>
            <person name="Mereny Z."/>
            <person name="Hegedus B."/>
            <person name="Baldrian P."/>
            <person name="Stursova M."/>
            <person name="Weitz H."/>
            <person name="Taylor A."/>
            <person name="Grigoriev I.V."/>
            <person name="Nagy L.G."/>
            <person name="Martin F."/>
            <person name="Kauserud H."/>
        </authorList>
    </citation>
    <scope>NUCLEOTIDE SEQUENCE</scope>
    <source>
        <strain evidence="2">9144</strain>
    </source>
</reference>
<dbReference type="AlphaFoldDB" id="A0AAD6UPW1"/>
<keyword evidence="3" id="KW-1185">Reference proteome</keyword>
<dbReference type="EMBL" id="JARJCW010000122">
    <property type="protein sequence ID" value="KAJ7192266.1"/>
    <property type="molecule type" value="Genomic_DNA"/>
</dbReference>